<keyword evidence="1 2" id="KW-0193">Cuticle</keyword>
<accession>A0A6P8YGI4</accession>
<dbReference type="GO" id="GO:0042302">
    <property type="term" value="F:structural constituent of cuticle"/>
    <property type="evidence" value="ECO:0007669"/>
    <property type="project" value="UniProtKB-UniRule"/>
</dbReference>
<dbReference type="InterPro" id="IPR000618">
    <property type="entry name" value="Insect_cuticle"/>
</dbReference>
<dbReference type="PRINTS" id="PR00947">
    <property type="entry name" value="CUTICLE"/>
</dbReference>
<sequence>MTTSALLAAVLAAVLVSAVARQAQQAQQQVSDNVQQAQELTEGTLERYHHHDDHHTKPRYAYQYSVHDKHTGDIKDVWEHRDGDVTKGGYTLLEPDGHTRVVEYIVTKKGGFQATVKRLPPHHH</sequence>
<evidence type="ECO:0000256" key="3">
    <source>
        <dbReference type="SAM" id="SignalP"/>
    </source>
</evidence>
<name>A0A6P8YGI4_THRPL</name>
<feature type="chain" id="PRO_5028319829" evidence="3">
    <location>
        <begin position="21"/>
        <end position="124"/>
    </location>
</feature>
<evidence type="ECO:0000313" key="4">
    <source>
        <dbReference type="Proteomes" id="UP000515158"/>
    </source>
</evidence>
<dbReference type="InterPro" id="IPR051217">
    <property type="entry name" value="Insect_Cuticle_Struc_Prot"/>
</dbReference>
<feature type="signal peptide" evidence="3">
    <location>
        <begin position="1"/>
        <end position="20"/>
    </location>
</feature>
<dbReference type="GeneID" id="117643820"/>
<dbReference type="InParanoid" id="A0A6P8YGI4"/>
<dbReference type="KEGG" id="tpal:117643820"/>
<gene>
    <name evidence="5" type="primary">LOC117643820</name>
</gene>
<evidence type="ECO:0000256" key="2">
    <source>
        <dbReference type="PROSITE-ProRule" id="PRU00497"/>
    </source>
</evidence>
<protein>
    <submittedName>
        <fullName evidence="5">Cuticle protein 19-like</fullName>
    </submittedName>
</protein>
<keyword evidence="3" id="KW-0732">Signal</keyword>
<dbReference type="Proteomes" id="UP000515158">
    <property type="component" value="Unplaced"/>
</dbReference>
<dbReference type="FunCoup" id="A0A6P8YGI4">
    <property type="interactions" value="10"/>
</dbReference>
<dbReference type="PROSITE" id="PS51155">
    <property type="entry name" value="CHIT_BIND_RR_2"/>
    <property type="match status" value="1"/>
</dbReference>
<proteinExistence type="predicted"/>
<dbReference type="Pfam" id="PF00379">
    <property type="entry name" value="Chitin_bind_4"/>
    <property type="match status" value="1"/>
</dbReference>
<dbReference type="RefSeq" id="XP_034238853.1">
    <property type="nucleotide sequence ID" value="XM_034382962.1"/>
</dbReference>
<dbReference type="GO" id="GO:0031012">
    <property type="term" value="C:extracellular matrix"/>
    <property type="evidence" value="ECO:0007669"/>
    <property type="project" value="TreeGrafter"/>
</dbReference>
<organism evidence="5">
    <name type="scientific">Thrips palmi</name>
    <name type="common">Melon thrips</name>
    <dbReference type="NCBI Taxonomy" id="161013"/>
    <lineage>
        <taxon>Eukaryota</taxon>
        <taxon>Metazoa</taxon>
        <taxon>Ecdysozoa</taxon>
        <taxon>Arthropoda</taxon>
        <taxon>Hexapoda</taxon>
        <taxon>Insecta</taxon>
        <taxon>Pterygota</taxon>
        <taxon>Neoptera</taxon>
        <taxon>Paraneoptera</taxon>
        <taxon>Thysanoptera</taxon>
        <taxon>Terebrantia</taxon>
        <taxon>Thripoidea</taxon>
        <taxon>Thripidae</taxon>
        <taxon>Thrips</taxon>
    </lineage>
</organism>
<dbReference type="PANTHER" id="PTHR12236">
    <property type="entry name" value="STRUCTURAL CONTITUENT OF CUTICLE"/>
    <property type="match status" value="1"/>
</dbReference>
<evidence type="ECO:0000313" key="5">
    <source>
        <dbReference type="RefSeq" id="XP_034238853.1"/>
    </source>
</evidence>
<dbReference type="OrthoDB" id="6382835at2759"/>
<evidence type="ECO:0000256" key="1">
    <source>
        <dbReference type="ARBA" id="ARBA00022460"/>
    </source>
</evidence>
<reference evidence="5" key="1">
    <citation type="submission" date="2025-08" db="UniProtKB">
        <authorList>
            <consortium name="RefSeq"/>
        </authorList>
    </citation>
    <scope>IDENTIFICATION</scope>
    <source>
        <tissue evidence="5">Total insect</tissue>
    </source>
</reference>
<dbReference type="GO" id="GO:0005615">
    <property type="term" value="C:extracellular space"/>
    <property type="evidence" value="ECO:0007669"/>
    <property type="project" value="TreeGrafter"/>
</dbReference>
<keyword evidence="4" id="KW-1185">Reference proteome</keyword>
<dbReference type="AlphaFoldDB" id="A0A6P8YGI4"/>
<dbReference type="PANTHER" id="PTHR12236:SF95">
    <property type="entry name" value="CUTICULAR PROTEIN 76BD, ISOFORM C-RELATED"/>
    <property type="match status" value="1"/>
</dbReference>